<sequence>MCLMKALKLLELRSNDYAFLESFPENMEKLNGFAIECLTLEDGRKVRFANSRNPITISMIQYSAHL</sequence>
<dbReference type="AlphaFoldDB" id="D5U2F9"/>
<gene>
    <name evidence="1" type="ordered locus">Tagg_1039</name>
</gene>
<proteinExistence type="predicted"/>
<reference evidence="2" key="2">
    <citation type="journal article" date="2010" name="Stand. Genomic Sci.">
        <title>Complete genome sequence of Thermosphaera aggregans type strain (M11TLT).</title>
        <authorList>
            <person name="Spring S."/>
            <person name="Rachel R."/>
            <person name="Lapidus A."/>
            <person name="Davenport K."/>
            <person name="Tice H."/>
            <person name="Copeland A."/>
            <person name="Cheng J.-F."/>
            <person name="Lucas S."/>
            <person name="Chen F."/>
            <person name="Nolan M."/>
            <person name="Bruce D."/>
            <person name="Goodwin L."/>
            <person name="Pitluck S."/>
            <person name="Ivanova N."/>
            <person name="Mavromatis K."/>
            <person name="Ovchinnikova G."/>
            <person name="Pati A."/>
            <person name="Chen A."/>
            <person name="Palaniappan K."/>
            <person name="Land M."/>
            <person name="Hauser L."/>
            <person name="Chang Y.-J."/>
            <person name="Jeffries C.C."/>
            <person name="Brettin T."/>
            <person name="Detter J.C."/>
            <person name="Tapia R."/>
            <person name="Han C."/>
            <person name="Heimerl T."/>
            <person name="Weikl F."/>
            <person name="Brambilla E."/>
            <person name="Goker M."/>
            <person name="Bristow J."/>
            <person name="Eisen J.A."/>
            <person name="Markowitz V."/>
            <person name="Hugenholtz P."/>
            <person name="Kyrpides N.C."/>
            <person name="Klenk H.-P."/>
        </authorList>
    </citation>
    <scope>NUCLEOTIDE SEQUENCE [LARGE SCALE GENOMIC DNA]</scope>
    <source>
        <strain evidence="2">DSM 11486 / M11TL</strain>
    </source>
</reference>
<evidence type="ECO:0000313" key="2">
    <source>
        <dbReference type="Proteomes" id="UP000002376"/>
    </source>
</evidence>
<keyword evidence="2" id="KW-1185">Reference proteome</keyword>
<organism evidence="1 2">
    <name type="scientific">Thermosphaera aggregans (strain DSM 11486 / M11TL)</name>
    <dbReference type="NCBI Taxonomy" id="633148"/>
    <lineage>
        <taxon>Archaea</taxon>
        <taxon>Thermoproteota</taxon>
        <taxon>Thermoprotei</taxon>
        <taxon>Desulfurococcales</taxon>
        <taxon>Desulfurococcaceae</taxon>
        <taxon>Thermosphaera</taxon>
    </lineage>
</organism>
<reference key="3">
    <citation type="submission" date="2010-02" db="EMBL/GenBank/DDBJ databases">
        <title>Complete genome sequence of Thermosphaera aggregans type strain (M11TL).</title>
        <authorList>
            <consortium name="US DOE Joint Genome Institute (JGI-PGF)"/>
            <person name="Spring S."/>
            <person name="Lapidus A."/>
            <person name="Munk C."/>
            <person name="Schroeder M."/>
            <person name="Glavina Del Rio T."/>
            <person name="Tice H."/>
            <person name="Copeland A."/>
            <person name="Cheng J.-F."/>
            <person name="Lucas S."/>
            <person name="Chen F."/>
            <person name="Nolan M."/>
            <person name="Bruce D."/>
            <person name="Goodwin L."/>
            <person name="Pitluck S."/>
            <person name="Ivanova N."/>
            <person name="Mavromatis K."/>
            <person name="Ovchinnikova G."/>
            <person name="Pati A."/>
            <person name="Chen A."/>
            <person name="Palaniappan K."/>
            <person name="Land M."/>
            <person name="Hauser L."/>
            <person name="Chang Y.-J."/>
            <person name="Jeffries C.C."/>
            <person name="Brettin T."/>
            <person name="Detter J.C."/>
            <person name="Tapia R."/>
            <person name="Han C."/>
            <person name="Chain P."/>
            <person name="Heimerl T."/>
            <person name="Weik F."/>
            <person name="Goker M."/>
            <person name="Rachel R."/>
            <person name="Bristow J."/>
            <person name="Eisen J.A."/>
            <person name="Markowitz V."/>
            <person name="Hugenholtz P."/>
            <person name="Kyrpides N.C."/>
            <person name="Klenk H.-P."/>
        </authorList>
    </citation>
    <scope>NUCLEOTIDE SEQUENCE</scope>
    <source>
        <strain>DSM 11486</strain>
    </source>
</reference>
<dbReference type="EMBL" id="CP001939">
    <property type="protein sequence ID" value="ADG91309.1"/>
    <property type="molecule type" value="Genomic_DNA"/>
</dbReference>
<name>D5U2F9_THEAM</name>
<dbReference type="KEGG" id="tag:Tagg_1039"/>
<accession>D5U2F9</accession>
<protein>
    <submittedName>
        <fullName evidence="1">Uncharacterized protein</fullName>
    </submittedName>
</protein>
<reference evidence="1 2" key="1">
    <citation type="journal article" date="2010" name="Stand. Genomic Sci.">
        <title>Complete genome sequence of Thermosphaera aggregans type strain (M11TL).</title>
        <authorList>
            <person name="Spring S."/>
            <person name="Rachel R."/>
            <person name="Lapidus A."/>
            <person name="Davenport K."/>
            <person name="Tice H."/>
            <person name="Copeland A."/>
            <person name="Cheng J.F."/>
            <person name="Lucas S."/>
            <person name="Chen F."/>
            <person name="Nolan M."/>
            <person name="Bruce D."/>
            <person name="Goodwin L."/>
            <person name="Pitluck S."/>
            <person name="Ivanova N."/>
            <person name="Mavromatis K."/>
            <person name="Ovchinnikova G."/>
            <person name="Pati A."/>
            <person name="Chen A."/>
            <person name="Palaniappan K."/>
            <person name="Land M."/>
            <person name="Hauser L."/>
            <person name="Chang Y.J."/>
            <person name="Jeffries C.C."/>
            <person name="Brettin T."/>
            <person name="Detter J.C."/>
            <person name="Tapia R."/>
            <person name="Han C."/>
            <person name="Heimerl T."/>
            <person name="Weikl F."/>
            <person name="Brambilla E."/>
            <person name="Goker M."/>
            <person name="Bristow J."/>
            <person name="Eisen J.A."/>
            <person name="Markowitz V."/>
            <person name="Hugenholtz P."/>
            <person name="Kyrpides N.C."/>
            <person name="Klenk H.P."/>
        </authorList>
    </citation>
    <scope>NUCLEOTIDE SEQUENCE [LARGE SCALE GENOMIC DNA]</scope>
    <source>
        <strain evidence="2">DSM 11486 / M11TL</strain>
    </source>
</reference>
<evidence type="ECO:0000313" key="1">
    <source>
        <dbReference type="EMBL" id="ADG91309.1"/>
    </source>
</evidence>
<dbReference type="Proteomes" id="UP000002376">
    <property type="component" value="Chromosome"/>
</dbReference>
<dbReference type="HOGENOM" id="CLU_2821100_0_0_2"/>